<dbReference type="Proteomes" id="UP000005627">
    <property type="component" value="Chromosome 6"/>
</dbReference>
<dbReference type="RefSeq" id="XP_003682145.1">
    <property type="nucleotide sequence ID" value="XM_003682097.1"/>
</dbReference>
<dbReference type="GO" id="GO:0047429">
    <property type="term" value="F:nucleoside triphosphate diphosphatase activity"/>
    <property type="evidence" value="ECO:0007669"/>
    <property type="project" value="InterPro"/>
</dbReference>
<dbReference type="SUPFAM" id="SSF52972">
    <property type="entry name" value="ITPase-like"/>
    <property type="match status" value="1"/>
</dbReference>
<dbReference type="HAMAP" id="MF_00528">
    <property type="entry name" value="Maf"/>
    <property type="match status" value="1"/>
</dbReference>
<evidence type="ECO:0008006" key="5">
    <source>
        <dbReference type="Google" id="ProtNLM"/>
    </source>
</evidence>
<sequence>MIDKNVFEQINDKVDLILASSSPRRYEILHDVMGFRDFKVMKPSFEENLDKALYKDDPIKYVRDTSRYKAQGIVQDLKVQLQGSNKDKLVICADTVVIDKDNIIYEKPGREDVQLKNLQKFCYQSDGNPLRVATAVTLVRWTNCNHYKLLETFHEITEVYCDSQIPLSLLKHYVASGDGLAVAGGFKIQGISGIIIKRINGDYYNVVGLPLNHLFQAIYQECCS</sequence>
<comment type="cofactor">
    <cofactor evidence="1">
        <name>a divalent metal cation</name>
        <dbReference type="ChEBI" id="CHEBI:60240"/>
    </cofactor>
</comment>
<accession>G8ZWE0</accession>
<evidence type="ECO:0000313" key="3">
    <source>
        <dbReference type="EMBL" id="CCE92934.1"/>
    </source>
</evidence>
<dbReference type="PIRSF" id="PIRSF006305">
    <property type="entry name" value="Maf"/>
    <property type="match status" value="1"/>
</dbReference>
<dbReference type="EMBL" id="HE616747">
    <property type="protein sequence ID" value="CCE92934.1"/>
    <property type="molecule type" value="Genomic_DNA"/>
</dbReference>
<dbReference type="Pfam" id="PF02545">
    <property type="entry name" value="Maf"/>
    <property type="match status" value="1"/>
</dbReference>
<dbReference type="NCBIfam" id="TIGR00172">
    <property type="entry name" value="maf"/>
    <property type="match status" value="1"/>
</dbReference>
<gene>
    <name evidence="3" type="primary">TDEL0F01230</name>
    <name evidence="3" type="ORF">TDEL_0F01230</name>
</gene>
<name>G8ZWE0_TORDE</name>
<evidence type="ECO:0000256" key="2">
    <source>
        <dbReference type="ARBA" id="ARBA00022801"/>
    </source>
</evidence>
<dbReference type="HOGENOM" id="CLU_040416_0_2_1"/>
<protein>
    <recommendedName>
        <fullName evidence="5">Septum formation protein Maf</fullName>
    </recommendedName>
</protein>
<dbReference type="KEGG" id="tdl:TDEL_0F01230"/>
<dbReference type="InterPro" id="IPR003697">
    <property type="entry name" value="Maf-like"/>
</dbReference>
<dbReference type="AlphaFoldDB" id="G8ZWE0"/>
<dbReference type="InterPro" id="IPR029001">
    <property type="entry name" value="ITPase-like_fam"/>
</dbReference>
<reference evidence="3 4" key="1">
    <citation type="journal article" date="2011" name="Proc. Natl. Acad. Sci. U.S.A.">
        <title>Evolutionary erosion of yeast sex chromosomes by mating-type switching accidents.</title>
        <authorList>
            <person name="Gordon J.L."/>
            <person name="Armisen D."/>
            <person name="Proux-Wera E."/>
            <person name="Oheigeartaigh S.S."/>
            <person name="Byrne K.P."/>
            <person name="Wolfe K.H."/>
        </authorList>
    </citation>
    <scope>NUCLEOTIDE SEQUENCE [LARGE SCALE GENOMIC DNA]</scope>
    <source>
        <strain evidence="4">ATCC 10662 / CBS 1146 / NBRC 0425 / NCYC 2629 / NRRL Y-866</strain>
    </source>
</reference>
<dbReference type="STRING" id="1076872.G8ZWE0"/>
<evidence type="ECO:0000313" key="4">
    <source>
        <dbReference type="Proteomes" id="UP000005627"/>
    </source>
</evidence>
<dbReference type="PANTHER" id="PTHR43213:SF5">
    <property type="entry name" value="BIFUNCTIONAL DTTP_UTP PYROPHOSPHATASE_METHYLTRANSFERASE PROTEIN-RELATED"/>
    <property type="match status" value="1"/>
</dbReference>
<dbReference type="FunCoup" id="G8ZWE0">
    <property type="interactions" value="136"/>
</dbReference>
<dbReference type="PANTHER" id="PTHR43213">
    <property type="entry name" value="BIFUNCTIONAL DTTP/UTP PYROPHOSPHATASE/METHYLTRANSFERASE PROTEIN-RELATED"/>
    <property type="match status" value="1"/>
</dbReference>
<dbReference type="GeneID" id="11501315"/>
<evidence type="ECO:0000256" key="1">
    <source>
        <dbReference type="ARBA" id="ARBA00001968"/>
    </source>
</evidence>
<dbReference type="OrthoDB" id="10267058at2759"/>
<keyword evidence="4" id="KW-1185">Reference proteome</keyword>
<keyword evidence="2" id="KW-0378">Hydrolase</keyword>
<dbReference type="Gene3D" id="3.90.950.10">
    <property type="match status" value="1"/>
</dbReference>
<organism evidence="3 4">
    <name type="scientific">Torulaspora delbrueckii</name>
    <name type="common">Yeast</name>
    <name type="synonym">Candida colliculosa</name>
    <dbReference type="NCBI Taxonomy" id="4950"/>
    <lineage>
        <taxon>Eukaryota</taxon>
        <taxon>Fungi</taxon>
        <taxon>Dikarya</taxon>
        <taxon>Ascomycota</taxon>
        <taxon>Saccharomycotina</taxon>
        <taxon>Saccharomycetes</taxon>
        <taxon>Saccharomycetales</taxon>
        <taxon>Saccharomycetaceae</taxon>
        <taxon>Torulaspora</taxon>
    </lineage>
</organism>
<dbReference type="eggNOG" id="KOG1509">
    <property type="taxonomic scope" value="Eukaryota"/>
</dbReference>
<proteinExistence type="inferred from homology"/>
<dbReference type="InParanoid" id="G8ZWE0"/>